<dbReference type="InterPro" id="IPR010536">
    <property type="entry name" value="RGM_N"/>
</dbReference>
<feature type="signal peptide" evidence="1">
    <location>
        <begin position="1"/>
        <end position="22"/>
    </location>
</feature>
<dbReference type="KEGG" id="epa:110251057"/>
<dbReference type="RefSeq" id="XP_020913384.1">
    <property type="nucleotide sequence ID" value="XM_021057725.1"/>
</dbReference>
<dbReference type="Pfam" id="PF06535">
    <property type="entry name" value="RGM_N"/>
    <property type="match status" value="1"/>
</dbReference>
<dbReference type="EnsemblMetazoa" id="XM_021057725.1">
    <property type="protein sequence ID" value="XP_020913384.1"/>
    <property type="gene ID" value="LOC110251057"/>
</dbReference>
<dbReference type="GeneID" id="110251057"/>
<evidence type="ECO:0000259" key="2">
    <source>
        <dbReference type="Pfam" id="PF06535"/>
    </source>
</evidence>
<dbReference type="AlphaFoldDB" id="A0A913Y2B0"/>
<evidence type="ECO:0000313" key="3">
    <source>
        <dbReference type="EnsemblMetazoa" id="XP_020913384.1"/>
    </source>
</evidence>
<accession>A0A913Y2B0</accession>
<evidence type="ECO:0000313" key="4">
    <source>
        <dbReference type="Proteomes" id="UP000887567"/>
    </source>
</evidence>
<dbReference type="Proteomes" id="UP000887567">
    <property type="component" value="Unplaced"/>
</dbReference>
<reference evidence="3" key="1">
    <citation type="submission" date="2022-11" db="UniProtKB">
        <authorList>
            <consortium name="EnsemblMetazoa"/>
        </authorList>
    </citation>
    <scope>IDENTIFICATION</scope>
</reference>
<proteinExistence type="predicted"/>
<protein>
    <recommendedName>
        <fullName evidence="2">Repulsive guidance molecule N-terminal domain-containing protein</fullName>
    </recommendedName>
</protein>
<feature type="chain" id="PRO_5037249374" description="Repulsive guidance molecule N-terminal domain-containing protein" evidence="1">
    <location>
        <begin position="23"/>
        <end position="217"/>
    </location>
</feature>
<sequence length="217" mass="24071">MVFDKVSYIFALAFLYISYSECTFTECEKNYLPQCGHVFVSTWKNADPNADISEEYCKAFQSYGKCLSEDSRSCSGTIIGLLRQGIADHLLVNKKTALCPNMDFSALIANLEALAKANIPSAVASLFNLKKLDGDVAEACDIKASRECANYIAGNFINHFKANQGACLAKEADEYIFTCFEAKGDQCNGKLTNKFRETIKKIGKLIMDEQRPLLDNC</sequence>
<keyword evidence="1" id="KW-0732">Signal</keyword>
<feature type="domain" description="Repulsive guidance molecule N-terminal" evidence="2">
    <location>
        <begin position="34"/>
        <end position="78"/>
    </location>
</feature>
<name>A0A913Y2B0_EXADI</name>
<keyword evidence="4" id="KW-1185">Reference proteome</keyword>
<organism evidence="3 4">
    <name type="scientific">Exaiptasia diaphana</name>
    <name type="common">Tropical sea anemone</name>
    <name type="synonym">Aiptasia pulchella</name>
    <dbReference type="NCBI Taxonomy" id="2652724"/>
    <lineage>
        <taxon>Eukaryota</taxon>
        <taxon>Metazoa</taxon>
        <taxon>Cnidaria</taxon>
        <taxon>Anthozoa</taxon>
        <taxon>Hexacorallia</taxon>
        <taxon>Actiniaria</taxon>
        <taxon>Aiptasiidae</taxon>
        <taxon>Exaiptasia</taxon>
    </lineage>
</organism>
<evidence type="ECO:0000256" key="1">
    <source>
        <dbReference type="SAM" id="SignalP"/>
    </source>
</evidence>